<evidence type="ECO:0000313" key="3">
    <source>
        <dbReference type="Proteomes" id="UP000596661"/>
    </source>
</evidence>
<dbReference type="EnsemblPlants" id="evm.model.04.1690">
    <property type="protein sequence ID" value="cds.evm.model.04.1690"/>
    <property type="gene ID" value="evm.TU.04.1690"/>
</dbReference>
<evidence type="ECO:0000313" key="2">
    <source>
        <dbReference type="EnsemblPlants" id="cds.evm.model.04.1690"/>
    </source>
</evidence>
<name>A0A803PE44_CANSA</name>
<reference evidence="2" key="2">
    <citation type="submission" date="2021-03" db="UniProtKB">
        <authorList>
            <consortium name="EnsemblPlants"/>
        </authorList>
    </citation>
    <scope>IDENTIFICATION</scope>
</reference>
<keyword evidence="3" id="KW-1185">Reference proteome</keyword>
<protein>
    <submittedName>
        <fullName evidence="2">Uncharacterized protein</fullName>
    </submittedName>
</protein>
<evidence type="ECO:0000256" key="1">
    <source>
        <dbReference type="SAM" id="MobiDB-lite"/>
    </source>
</evidence>
<dbReference type="AlphaFoldDB" id="A0A803PE44"/>
<dbReference type="Proteomes" id="UP000596661">
    <property type="component" value="Chromosome 4"/>
</dbReference>
<accession>A0A803PE44</accession>
<feature type="compositionally biased region" description="Basic and acidic residues" evidence="1">
    <location>
        <begin position="41"/>
        <end position="58"/>
    </location>
</feature>
<proteinExistence type="predicted"/>
<reference evidence="2" key="1">
    <citation type="submission" date="2018-11" db="EMBL/GenBank/DDBJ databases">
        <authorList>
            <person name="Grassa J C."/>
        </authorList>
    </citation>
    <scope>NUCLEOTIDE SEQUENCE [LARGE SCALE GENOMIC DNA]</scope>
</reference>
<feature type="region of interest" description="Disordered" evidence="1">
    <location>
        <begin position="41"/>
        <end position="77"/>
    </location>
</feature>
<sequence length="127" mass="14681">MDAILGVKELKVLEVVKIEQNWGEKVLSPEKIEEEFRRNRGHETKMCRKKEPSKELEKNIWAPKKKPSKEPAIDEQGFQQVVKGKKAVSNEPLIEIKVNNMFDALDDEQGEDRDREVNIGRGRSLNL</sequence>
<dbReference type="EMBL" id="UZAU01000399">
    <property type="status" value="NOT_ANNOTATED_CDS"/>
    <property type="molecule type" value="Genomic_DNA"/>
</dbReference>
<organism evidence="2 3">
    <name type="scientific">Cannabis sativa</name>
    <name type="common">Hemp</name>
    <name type="synonym">Marijuana</name>
    <dbReference type="NCBI Taxonomy" id="3483"/>
    <lineage>
        <taxon>Eukaryota</taxon>
        <taxon>Viridiplantae</taxon>
        <taxon>Streptophyta</taxon>
        <taxon>Embryophyta</taxon>
        <taxon>Tracheophyta</taxon>
        <taxon>Spermatophyta</taxon>
        <taxon>Magnoliopsida</taxon>
        <taxon>eudicotyledons</taxon>
        <taxon>Gunneridae</taxon>
        <taxon>Pentapetalae</taxon>
        <taxon>rosids</taxon>
        <taxon>fabids</taxon>
        <taxon>Rosales</taxon>
        <taxon>Cannabaceae</taxon>
        <taxon>Cannabis</taxon>
    </lineage>
</organism>
<feature type="region of interest" description="Disordered" evidence="1">
    <location>
        <begin position="107"/>
        <end position="127"/>
    </location>
</feature>
<dbReference type="Gramene" id="evm.model.04.1690">
    <property type="protein sequence ID" value="cds.evm.model.04.1690"/>
    <property type="gene ID" value="evm.TU.04.1690"/>
</dbReference>